<reference evidence="2" key="1">
    <citation type="submission" date="2017-12" db="EMBL/GenBank/DDBJ databases">
        <title>Draft genome sequence of Telmatospirillum siberiense 26-4b1T, an acidotolerant peatland alphaproteobacterium potentially involved in sulfur cycling.</title>
        <authorList>
            <person name="Hausmann B."/>
            <person name="Pjevac P."/>
            <person name="Schreck K."/>
            <person name="Herbold C.W."/>
            <person name="Daims H."/>
            <person name="Wagner M."/>
            <person name="Pester M."/>
            <person name="Loy A."/>
        </authorList>
    </citation>
    <scope>NUCLEOTIDE SEQUENCE [LARGE SCALE GENOMIC DNA]</scope>
    <source>
        <strain evidence="2">26-4b1</strain>
    </source>
</reference>
<sequence>MWVRQLRDLIGQYRQALLIAAGVMAIAWPLSRHLNNGDEASRALVRVYDNTPHFEWRLVEKPHPTR</sequence>
<organism evidence="1 2">
    <name type="scientific">Telmatospirillum siberiense</name>
    <dbReference type="NCBI Taxonomy" id="382514"/>
    <lineage>
        <taxon>Bacteria</taxon>
        <taxon>Pseudomonadati</taxon>
        <taxon>Pseudomonadota</taxon>
        <taxon>Alphaproteobacteria</taxon>
        <taxon>Rhodospirillales</taxon>
        <taxon>Rhodospirillaceae</taxon>
        <taxon>Telmatospirillum</taxon>
    </lineage>
</organism>
<dbReference type="AlphaFoldDB" id="A0A2N3PX62"/>
<keyword evidence="2" id="KW-1185">Reference proteome</keyword>
<name>A0A2N3PX62_9PROT</name>
<evidence type="ECO:0000313" key="2">
    <source>
        <dbReference type="Proteomes" id="UP000233293"/>
    </source>
</evidence>
<dbReference type="RefSeq" id="WP_101250230.1">
    <property type="nucleotide sequence ID" value="NZ_PIUM01000007.1"/>
</dbReference>
<proteinExistence type="predicted"/>
<dbReference type="EMBL" id="PIUM01000007">
    <property type="protein sequence ID" value="PKU24971.1"/>
    <property type="molecule type" value="Genomic_DNA"/>
</dbReference>
<gene>
    <name evidence="1" type="ORF">CWS72_08865</name>
</gene>
<accession>A0A2N3PX62</accession>
<dbReference type="Proteomes" id="UP000233293">
    <property type="component" value="Unassembled WGS sequence"/>
</dbReference>
<comment type="caution">
    <text evidence="1">The sequence shown here is derived from an EMBL/GenBank/DDBJ whole genome shotgun (WGS) entry which is preliminary data.</text>
</comment>
<evidence type="ECO:0000313" key="1">
    <source>
        <dbReference type="EMBL" id="PKU24971.1"/>
    </source>
</evidence>
<protein>
    <submittedName>
        <fullName evidence="1">Uncharacterized protein</fullName>
    </submittedName>
</protein>